<sequence length="109" mass="11964">MVNQNPPPVQKKRSRCGRKPVHSKIKMHCICIDKQFKLYYIVYDSATGKIVYSQSQVSAVVAGHTSGPSISWTPNSGGLYKVMILLYSNTGYNLNAVIGDNIDTITIGS</sequence>
<organism evidence="2 3">
    <name type="scientific">Candidatus Nitrosotenuis uzonensis</name>
    <dbReference type="NCBI Taxonomy" id="1407055"/>
    <lineage>
        <taxon>Archaea</taxon>
        <taxon>Nitrososphaerota</taxon>
        <taxon>Candidatus Nitrosotenuis</taxon>
    </lineage>
</organism>
<comment type="caution">
    <text evidence="2">The sequence shown here is derived from an EMBL/GenBank/DDBJ whole genome shotgun (WGS) entry which is preliminary data.</text>
</comment>
<keyword evidence="3" id="KW-1185">Reference proteome</keyword>
<protein>
    <submittedName>
        <fullName evidence="2">Uncharacterized protein</fullName>
    </submittedName>
</protein>
<evidence type="ECO:0000313" key="3">
    <source>
        <dbReference type="Proteomes" id="UP000018159"/>
    </source>
</evidence>
<evidence type="ECO:0000256" key="1">
    <source>
        <dbReference type="SAM" id="MobiDB-lite"/>
    </source>
</evidence>
<feature type="region of interest" description="Disordered" evidence="1">
    <location>
        <begin position="1"/>
        <end position="21"/>
    </location>
</feature>
<proteinExistence type="predicted"/>
<dbReference type="EMBL" id="CBTY010000010">
    <property type="protein sequence ID" value="CDI06461.1"/>
    <property type="molecule type" value="Genomic_DNA"/>
</dbReference>
<name>V6AUB8_9ARCH</name>
<dbReference type="STRING" id="1407055.NITUZ_50008"/>
<feature type="compositionally biased region" description="Basic residues" evidence="1">
    <location>
        <begin position="10"/>
        <end position="21"/>
    </location>
</feature>
<evidence type="ECO:0000313" key="2">
    <source>
        <dbReference type="EMBL" id="CDI06461.1"/>
    </source>
</evidence>
<gene>
    <name evidence="2" type="ORF">NITUZ_50008</name>
</gene>
<accession>V6AUB8</accession>
<dbReference type="Proteomes" id="UP000018159">
    <property type="component" value="Unassembled WGS sequence"/>
</dbReference>
<reference evidence="2 3" key="1">
    <citation type="journal article" date="2013" name="PLoS ONE">
        <title>Enrichment and Genome Sequence of the Group I.1a Ammonia-Oxidizing Archaeon ?Ca. Nitrosotenuis uzonensis? Representing a Clade Globally.</title>
        <authorList>
            <person name="Lebedeva E.V."/>
            <person name="Hatzenpichler R."/>
            <person name="Pelletier E."/>
            <person name="Schuster N."/>
            <person name="Hauzmayer S."/>
            <person name="Bulaev A."/>
            <person name="Grigor'eva N.V."/>
            <person name="Galushko A."/>
            <person name="Schmid M."/>
            <person name="Palatinszky M."/>
            <person name="Le Paslier D."/>
            <person name="Daims H."/>
            <person name="Wagner M."/>
        </authorList>
    </citation>
    <scope>NUCLEOTIDE SEQUENCE [LARGE SCALE GENOMIC DNA]</scope>
    <source>
        <strain evidence="2 3">N4</strain>
    </source>
</reference>
<dbReference type="AlphaFoldDB" id="V6AUB8"/>